<accession>A0A9P7U987</accession>
<feature type="compositionally biased region" description="Basic and acidic residues" evidence="1">
    <location>
        <begin position="24"/>
        <end position="53"/>
    </location>
</feature>
<name>A0A9P7U987_9PEZI</name>
<dbReference type="Proteomes" id="UP000699042">
    <property type="component" value="Unassembled WGS sequence"/>
</dbReference>
<dbReference type="EMBL" id="JAESDN010000009">
    <property type="protein sequence ID" value="KAG7045220.1"/>
    <property type="molecule type" value="Genomic_DNA"/>
</dbReference>
<dbReference type="AlphaFoldDB" id="A0A9P7U987"/>
<feature type="region of interest" description="Disordered" evidence="1">
    <location>
        <begin position="24"/>
        <end position="55"/>
    </location>
</feature>
<reference evidence="2" key="1">
    <citation type="submission" date="2021-05" db="EMBL/GenBank/DDBJ databases">
        <title>Comparative genomics of three Colletotrichum scovillei strains and genetic complementation revealed genes involved fungal growth and virulence on chili pepper.</title>
        <authorList>
            <person name="Hsieh D.-K."/>
            <person name="Chuang S.-C."/>
            <person name="Chen C.-Y."/>
            <person name="Chao Y.-T."/>
            <person name="Lu M.-Y.J."/>
            <person name="Lee M.-H."/>
            <person name="Shih M.-C."/>
        </authorList>
    </citation>
    <scope>NUCLEOTIDE SEQUENCE</scope>
    <source>
        <strain evidence="2">Coll-153</strain>
    </source>
</reference>
<organism evidence="2 3">
    <name type="scientific">Colletotrichum scovillei</name>
    <dbReference type="NCBI Taxonomy" id="1209932"/>
    <lineage>
        <taxon>Eukaryota</taxon>
        <taxon>Fungi</taxon>
        <taxon>Dikarya</taxon>
        <taxon>Ascomycota</taxon>
        <taxon>Pezizomycotina</taxon>
        <taxon>Sordariomycetes</taxon>
        <taxon>Hypocreomycetidae</taxon>
        <taxon>Glomerellales</taxon>
        <taxon>Glomerellaceae</taxon>
        <taxon>Colletotrichum</taxon>
        <taxon>Colletotrichum acutatum species complex</taxon>
    </lineage>
</organism>
<gene>
    <name evidence="2" type="ORF">JMJ77_009305</name>
</gene>
<proteinExistence type="predicted"/>
<sequence length="91" mass="10028">MRGSGQTVAGAVGSVYWAYDPTQEARQKGMTRESNASEHDRAPCRSRSSDHPSTDMAEIISPALCSRKLLTRAYYHQRYCSREPGASTAMS</sequence>
<keyword evidence="3" id="KW-1185">Reference proteome</keyword>
<evidence type="ECO:0000313" key="2">
    <source>
        <dbReference type="EMBL" id="KAG7045220.1"/>
    </source>
</evidence>
<evidence type="ECO:0000313" key="3">
    <source>
        <dbReference type="Proteomes" id="UP000699042"/>
    </source>
</evidence>
<protein>
    <submittedName>
        <fullName evidence="2">Uncharacterized protein</fullName>
    </submittedName>
</protein>
<comment type="caution">
    <text evidence="2">The sequence shown here is derived from an EMBL/GenBank/DDBJ whole genome shotgun (WGS) entry which is preliminary data.</text>
</comment>
<evidence type="ECO:0000256" key="1">
    <source>
        <dbReference type="SAM" id="MobiDB-lite"/>
    </source>
</evidence>